<protein>
    <submittedName>
        <fullName evidence="3">Esterase/lipase family protein</fullName>
    </submittedName>
</protein>
<feature type="chain" id="PRO_5046478621" evidence="2">
    <location>
        <begin position="43"/>
        <end position="323"/>
    </location>
</feature>
<sequence>MGTPLLRFSARPVRRRLIGALGSGLLATALLVGGPAAGAAAAADGADATPTASAPSAQLPPDGDTVASPPGANDWSCRPTAAHPDPVVLVHGTFANRYENWLALSPLLKSQGYCVFALDYGMVPGITSSGSGLLLPIGGLGPIDESAAQLGRFVDLVRAATGAAKVDLVGHSQGGMLPNYYVKFLGGAAKVDKVIGLAPSNHGTTLDGIANLAPYFPRVAELIYTACKACRDQVVDSAFNRKMASVPDTVPGVRYTVISTVYDEVVTPYRSQFLSGPNVDNVVLQDRCPISLAEHVAIAFSPTALHLVGNALDPAHATPVFCG</sequence>
<dbReference type="Pfam" id="PF01674">
    <property type="entry name" value="Lipase_2"/>
    <property type="match status" value="1"/>
</dbReference>
<evidence type="ECO:0000313" key="4">
    <source>
        <dbReference type="Proteomes" id="UP001596067"/>
    </source>
</evidence>
<gene>
    <name evidence="3" type="ORF">ACFP0N_36260</name>
</gene>
<dbReference type="SUPFAM" id="SSF53474">
    <property type="entry name" value="alpha/beta-Hydrolases"/>
    <property type="match status" value="1"/>
</dbReference>
<evidence type="ECO:0000256" key="1">
    <source>
        <dbReference type="SAM" id="MobiDB-lite"/>
    </source>
</evidence>
<dbReference type="PANTHER" id="PTHR32015">
    <property type="entry name" value="FASTING INDUCED LIPASE"/>
    <property type="match status" value="1"/>
</dbReference>
<keyword evidence="4" id="KW-1185">Reference proteome</keyword>
<dbReference type="PANTHER" id="PTHR32015:SF1">
    <property type="entry name" value="LIPASE"/>
    <property type="match status" value="1"/>
</dbReference>
<organism evidence="3 4">
    <name type="scientific">Kitasatospora aburaviensis</name>
    <dbReference type="NCBI Taxonomy" id="67265"/>
    <lineage>
        <taxon>Bacteria</taxon>
        <taxon>Bacillati</taxon>
        <taxon>Actinomycetota</taxon>
        <taxon>Actinomycetes</taxon>
        <taxon>Kitasatosporales</taxon>
        <taxon>Streptomycetaceae</taxon>
        <taxon>Kitasatospora</taxon>
    </lineage>
</organism>
<dbReference type="EMBL" id="JBHSOD010000081">
    <property type="protein sequence ID" value="MFC5890422.1"/>
    <property type="molecule type" value="Genomic_DNA"/>
</dbReference>
<evidence type="ECO:0000313" key="3">
    <source>
        <dbReference type="EMBL" id="MFC5890422.1"/>
    </source>
</evidence>
<dbReference type="InterPro" id="IPR006311">
    <property type="entry name" value="TAT_signal"/>
</dbReference>
<comment type="caution">
    <text evidence="3">The sequence shown here is derived from an EMBL/GenBank/DDBJ whole genome shotgun (WGS) entry which is preliminary data.</text>
</comment>
<name>A0ABW1F7P3_9ACTN</name>
<reference evidence="4" key="1">
    <citation type="journal article" date="2019" name="Int. J. Syst. Evol. Microbiol.">
        <title>The Global Catalogue of Microorganisms (GCM) 10K type strain sequencing project: providing services to taxonomists for standard genome sequencing and annotation.</title>
        <authorList>
            <consortium name="The Broad Institute Genomics Platform"/>
            <consortium name="The Broad Institute Genome Sequencing Center for Infectious Disease"/>
            <person name="Wu L."/>
            <person name="Ma J."/>
        </authorList>
    </citation>
    <scope>NUCLEOTIDE SEQUENCE [LARGE SCALE GENOMIC DNA]</scope>
    <source>
        <strain evidence="4">CGMCC 4.1469</strain>
    </source>
</reference>
<keyword evidence="2" id="KW-0732">Signal</keyword>
<accession>A0ABW1F7P3</accession>
<evidence type="ECO:0000256" key="2">
    <source>
        <dbReference type="SAM" id="SignalP"/>
    </source>
</evidence>
<feature type="region of interest" description="Disordered" evidence="1">
    <location>
        <begin position="46"/>
        <end position="78"/>
    </location>
</feature>
<dbReference type="PROSITE" id="PS51318">
    <property type="entry name" value="TAT"/>
    <property type="match status" value="1"/>
</dbReference>
<dbReference type="Proteomes" id="UP001596067">
    <property type="component" value="Unassembled WGS sequence"/>
</dbReference>
<dbReference type="Gene3D" id="3.40.50.1820">
    <property type="entry name" value="alpha/beta hydrolase"/>
    <property type="match status" value="1"/>
</dbReference>
<dbReference type="RefSeq" id="WP_313766619.1">
    <property type="nucleotide sequence ID" value="NZ_BAAAVH010000119.1"/>
</dbReference>
<feature type="signal peptide" evidence="2">
    <location>
        <begin position="1"/>
        <end position="42"/>
    </location>
</feature>
<proteinExistence type="predicted"/>
<dbReference type="InterPro" id="IPR002918">
    <property type="entry name" value="Lipase_EstA/Esterase_EstB"/>
</dbReference>
<dbReference type="InterPro" id="IPR029058">
    <property type="entry name" value="AB_hydrolase_fold"/>
</dbReference>
<feature type="compositionally biased region" description="Low complexity" evidence="1">
    <location>
        <begin position="46"/>
        <end position="57"/>
    </location>
</feature>